<gene>
    <name evidence="2" type="ORF">LEMA_P061670.1</name>
</gene>
<feature type="compositionally biased region" description="Basic and acidic residues" evidence="1">
    <location>
        <begin position="215"/>
        <end position="230"/>
    </location>
</feature>
<dbReference type="eggNOG" id="ENOG502RAS8">
    <property type="taxonomic scope" value="Eukaryota"/>
</dbReference>
<organism evidence="3">
    <name type="scientific">Leptosphaeria maculans (strain JN3 / isolate v23.1.3 / race Av1-4-5-6-7-8)</name>
    <name type="common">Blackleg fungus</name>
    <name type="synonym">Phoma lingam</name>
    <dbReference type="NCBI Taxonomy" id="985895"/>
    <lineage>
        <taxon>Eukaryota</taxon>
        <taxon>Fungi</taxon>
        <taxon>Dikarya</taxon>
        <taxon>Ascomycota</taxon>
        <taxon>Pezizomycotina</taxon>
        <taxon>Dothideomycetes</taxon>
        <taxon>Pleosporomycetidae</taxon>
        <taxon>Pleosporales</taxon>
        <taxon>Pleosporineae</taxon>
        <taxon>Leptosphaeriaceae</taxon>
        <taxon>Plenodomus</taxon>
        <taxon>Plenodomus lingam/Leptosphaeria maculans species complex</taxon>
    </lineage>
</organism>
<dbReference type="InParanoid" id="E4ZHZ0"/>
<dbReference type="OMA" id="LWPCGCE"/>
<dbReference type="EMBL" id="FP929065">
    <property type="protein sequence ID" value="CBX91133.1"/>
    <property type="molecule type" value="Genomic_DNA"/>
</dbReference>
<accession>E4ZHZ0</accession>
<dbReference type="HOGENOM" id="CLU_609685_0_0_1"/>
<feature type="region of interest" description="Disordered" evidence="1">
    <location>
        <begin position="168"/>
        <end position="188"/>
    </location>
</feature>
<evidence type="ECO:0000256" key="1">
    <source>
        <dbReference type="SAM" id="MobiDB-lite"/>
    </source>
</evidence>
<evidence type="ECO:0000313" key="2">
    <source>
        <dbReference type="EMBL" id="CBX91133.1"/>
    </source>
</evidence>
<dbReference type="OrthoDB" id="3793790at2759"/>
<name>E4ZHZ0_LEPMJ</name>
<dbReference type="Proteomes" id="UP000002668">
    <property type="component" value="Genome"/>
</dbReference>
<dbReference type="VEuPathDB" id="FungiDB:LEMA_P061670.1"/>
<dbReference type="AlphaFoldDB" id="E4ZHZ0"/>
<feature type="region of interest" description="Disordered" evidence="1">
    <location>
        <begin position="202"/>
        <end position="321"/>
    </location>
</feature>
<feature type="region of interest" description="Disordered" evidence="1">
    <location>
        <begin position="26"/>
        <end position="48"/>
    </location>
</feature>
<feature type="compositionally biased region" description="Basic and acidic residues" evidence="1">
    <location>
        <begin position="168"/>
        <end position="178"/>
    </location>
</feature>
<feature type="compositionally biased region" description="Polar residues" evidence="1">
    <location>
        <begin position="274"/>
        <end position="288"/>
    </location>
</feature>
<feature type="compositionally biased region" description="Polar residues" evidence="1">
    <location>
        <begin position="243"/>
        <end position="257"/>
    </location>
</feature>
<keyword evidence="3" id="KW-1185">Reference proteome</keyword>
<protein>
    <submittedName>
        <fullName evidence="2">Uncharacterized protein</fullName>
    </submittedName>
</protein>
<reference evidence="3" key="1">
    <citation type="journal article" date="2011" name="Nat. Commun.">
        <title>Effector diversification within compartments of the Leptosphaeria maculans genome affected by Repeat-Induced Point mutations.</title>
        <authorList>
            <person name="Rouxel T."/>
            <person name="Grandaubert J."/>
            <person name="Hane J.K."/>
            <person name="Hoede C."/>
            <person name="van de Wouw A.P."/>
            <person name="Couloux A."/>
            <person name="Dominguez V."/>
            <person name="Anthouard V."/>
            <person name="Bally P."/>
            <person name="Bourras S."/>
            <person name="Cozijnsen A.J."/>
            <person name="Ciuffetti L.M."/>
            <person name="Degrave A."/>
            <person name="Dilmaghani A."/>
            <person name="Duret L."/>
            <person name="Fudal I."/>
            <person name="Goodwin S.B."/>
            <person name="Gout L."/>
            <person name="Glaser N."/>
            <person name="Linglin J."/>
            <person name="Kema G.H.J."/>
            <person name="Lapalu N."/>
            <person name="Lawrence C.B."/>
            <person name="May K."/>
            <person name="Meyer M."/>
            <person name="Ollivier B."/>
            <person name="Poulain J."/>
            <person name="Schoch C.L."/>
            <person name="Simon A."/>
            <person name="Spatafora J.W."/>
            <person name="Stachowiak A."/>
            <person name="Turgeon B.G."/>
            <person name="Tyler B.M."/>
            <person name="Vincent D."/>
            <person name="Weissenbach J."/>
            <person name="Amselem J."/>
            <person name="Quesneville H."/>
            <person name="Oliver R.P."/>
            <person name="Wincker P."/>
            <person name="Balesdent M.-H."/>
            <person name="Howlett B.J."/>
        </authorList>
    </citation>
    <scope>NUCLEOTIDE SEQUENCE [LARGE SCALE GENOMIC DNA]</scope>
    <source>
        <strain evidence="3">JN3 / isolate v23.1.3 / race Av1-4-5-6-7-8</strain>
    </source>
</reference>
<feature type="region of interest" description="Disordered" evidence="1">
    <location>
        <begin position="375"/>
        <end position="420"/>
    </location>
</feature>
<sequence length="493" mass="54717">MDTHGTQSRKTNIIDDAVALEYSLAQQKGKSKGKGKAREADNAGRSALVPRAAGISKSKAPIKPKAVPAAGQQHHEGYGIRILLHKEGSKQRQHARASTTFRNKSIEAALDIVESYAGSMKRQQFINENKTKTFIGNWIEMAETLAFGASPTTKLTRADWAMSEFMHPDQRPHSESKKGLNQIPNDDSGLEEAINNIYASLPKKRKHAAEETSDQNEHAKRDAKQQKYEHVANLQAARRRPTNEAQTGKSNMATNGTVHREMQNQKLAEGQKPVLSTQGSAGLTSPTIAKSRPPAPDLSKSSRPMGKIGGKKGHKTPEEDQEDLKTFLQEIGLDSSNAETATTALLGPSKDEHLVITVTQGARGHLTLHSTTVTRRNFDSRPNNKRIPRPYLKDGRHGPGGQFDNDPDRATGQGHDCEPEDARNFETYMGLKWKASRRHPNGESVFPQAIQDFRALEPWYREYVKQYPGKRLDQWPCGCLKVIEEEGDESEEE</sequence>
<proteinExistence type="predicted"/>
<evidence type="ECO:0000313" key="3">
    <source>
        <dbReference type="Proteomes" id="UP000002668"/>
    </source>
</evidence>